<keyword evidence="1" id="KW-0812">Transmembrane</keyword>
<dbReference type="AlphaFoldDB" id="A0A8J3YCG5"/>
<protein>
    <submittedName>
        <fullName evidence="2">Uncharacterized protein</fullName>
    </submittedName>
</protein>
<name>A0A8J3YCG5_9ACTN</name>
<keyword evidence="1" id="KW-0472">Membrane</keyword>
<keyword evidence="1" id="KW-1133">Transmembrane helix</keyword>
<dbReference type="EMBL" id="BOOY01000039">
    <property type="protein sequence ID" value="GIJ06196.1"/>
    <property type="molecule type" value="Genomic_DNA"/>
</dbReference>
<organism evidence="2 3">
    <name type="scientific">Spirilliplanes yamanashiensis</name>
    <dbReference type="NCBI Taxonomy" id="42233"/>
    <lineage>
        <taxon>Bacteria</taxon>
        <taxon>Bacillati</taxon>
        <taxon>Actinomycetota</taxon>
        <taxon>Actinomycetes</taxon>
        <taxon>Micromonosporales</taxon>
        <taxon>Micromonosporaceae</taxon>
        <taxon>Spirilliplanes</taxon>
    </lineage>
</organism>
<comment type="caution">
    <text evidence="2">The sequence shown here is derived from an EMBL/GenBank/DDBJ whole genome shotgun (WGS) entry which is preliminary data.</text>
</comment>
<evidence type="ECO:0000313" key="3">
    <source>
        <dbReference type="Proteomes" id="UP000652013"/>
    </source>
</evidence>
<accession>A0A8J3YCG5</accession>
<dbReference type="Proteomes" id="UP000652013">
    <property type="component" value="Unassembled WGS sequence"/>
</dbReference>
<proteinExistence type="predicted"/>
<sequence length="286" mass="30690">MPARRRPARLYVGADRTAVVVTPRPPKLRTGRAVRRRHGAFVEVVPVPPGGPSLRGIAVPLVTFVGALNLLLVNLGLAWYLPAAVSVVVLVVVAQALHRANSPGTFAAPADGHLLSHPADRETMTRCVAVAHRIRRTWPALRHMIDPAVADQQLARALADLAAVLSRREEIRRLRDELAAVRADGLGADSSAVRALREQRAEVDALWRDADAEVEQHADRLHATALAGERLIREQQVAAAARGAERAVARLAPGRAAAADGAAEQLAGRTEAVIAAYRDLADRYPV</sequence>
<reference evidence="2" key="1">
    <citation type="submission" date="2021-01" db="EMBL/GenBank/DDBJ databases">
        <title>Whole genome shotgun sequence of Spirilliplanes yamanashiensis NBRC 15828.</title>
        <authorList>
            <person name="Komaki H."/>
            <person name="Tamura T."/>
        </authorList>
    </citation>
    <scope>NUCLEOTIDE SEQUENCE</scope>
    <source>
        <strain evidence="2">NBRC 15828</strain>
    </source>
</reference>
<dbReference type="RefSeq" id="WP_203941383.1">
    <property type="nucleotide sequence ID" value="NZ_BAAAGJ010000014.1"/>
</dbReference>
<feature type="transmembrane region" description="Helical" evidence="1">
    <location>
        <begin position="79"/>
        <end position="97"/>
    </location>
</feature>
<keyword evidence="3" id="KW-1185">Reference proteome</keyword>
<gene>
    <name evidence="2" type="ORF">Sya03_55480</name>
</gene>
<evidence type="ECO:0000256" key="1">
    <source>
        <dbReference type="SAM" id="Phobius"/>
    </source>
</evidence>
<evidence type="ECO:0000313" key="2">
    <source>
        <dbReference type="EMBL" id="GIJ06196.1"/>
    </source>
</evidence>